<evidence type="ECO:0000313" key="2">
    <source>
        <dbReference type="EMBL" id="SVD46453.1"/>
    </source>
</evidence>
<feature type="non-terminal residue" evidence="2">
    <location>
        <position position="153"/>
    </location>
</feature>
<evidence type="ECO:0000256" key="1">
    <source>
        <dbReference type="SAM" id="MobiDB-lite"/>
    </source>
</evidence>
<dbReference type="AlphaFoldDB" id="A0A382VIX5"/>
<gene>
    <name evidence="2" type="ORF">METZ01_LOCUS399307</name>
</gene>
<feature type="region of interest" description="Disordered" evidence="1">
    <location>
        <begin position="27"/>
        <end position="65"/>
    </location>
</feature>
<feature type="compositionally biased region" description="Acidic residues" evidence="1">
    <location>
        <begin position="52"/>
        <end position="64"/>
    </location>
</feature>
<reference evidence="2" key="1">
    <citation type="submission" date="2018-05" db="EMBL/GenBank/DDBJ databases">
        <authorList>
            <person name="Lanie J.A."/>
            <person name="Ng W.-L."/>
            <person name="Kazmierczak K.M."/>
            <person name="Andrzejewski T.M."/>
            <person name="Davidsen T.M."/>
            <person name="Wayne K.J."/>
            <person name="Tettelin H."/>
            <person name="Glass J.I."/>
            <person name="Rusch D."/>
            <person name="Podicherti R."/>
            <person name="Tsui H.-C.T."/>
            <person name="Winkler M.E."/>
        </authorList>
    </citation>
    <scope>NUCLEOTIDE SEQUENCE</scope>
</reference>
<sequence>MSEIEQKSVVEQTEDSPELAVSAEIVEAAPSTSNSVESGEESLDIETPSVEIIEDESPEIDPPAEEAKPELNYLGIDLFNDVREVSMEDLLNSEIIEEVPQEEQDRYLSTFAEINEREIVTGRVIGMNEKEILIDIGFKSEGVILRNEFTEEN</sequence>
<evidence type="ECO:0008006" key="3">
    <source>
        <dbReference type="Google" id="ProtNLM"/>
    </source>
</evidence>
<dbReference type="SUPFAM" id="SSF50249">
    <property type="entry name" value="Nucleic acid-binding proteins"/>
    <property type="match status" value="1"/>
</dbReference>
<protein>
    <recommendedName>
        <fullName evidence="3">S1 motif domain-containing protein</fullName>
    </recommendedName>
</protein>
<dbReference type="InterPro" id="IPR012340">
    <property type="entry name" value="NA-bd_OB-fold"/>
</dbReference>
<organism evidence="2">
    <name type="scientific">marine metagenome</name>
    <dbReference type="NCBI Taxonomy" id="408172"/>
    <lineage>
        <taxon>unclassified sequences</taxon>
        <taxon>metagenomes</taxon>
        <taxon>ecological metagenomes</taxon>
    </lineage>
</organism>
<feature type="region of interest" description="Disordered" evidence="1">
    <location>
        <begin position="1"/>
        <end position="20"/>
    </location>
</feature>
<dbReference type="Gene3D" id="2.40.50.140">
    <property type="entry name" value="Nucleic acid-binding proteins"/>
    <property type="match status" value="1"/>
</dbReference>
<accession>A0A382VIX5</accession>
<proteinExistence type="predicted"/>
<name>A0A382VIX5_9ZZZZ</name>
<dbReference type="EMBL" id="UINC01152327">
    <property type="protein sequence ID" value="SVD46453.1"/>
    <property type="molecule type" value="Genomic_DNA"/>
</dbReference>